<dbReference type="EMBL" id="WEGJ01000001">
    <property type="protein sequence ID" value="MQY10256.1"/>
    <property type="molecule type" value="Genomic_DNA"/>
</dbReference>
<accession>A0A7K0CA36</accession>
<feature type="compositionally biased region" description="Basic and acidic residues" evidence="1">
    <location>
        <begin position="204"/>
        <end position="223"/>
    </location>
</feature>
<name>A0A7K0CA36_9ACTN</name>
<protein>
    <submittedName>
        <fullName evidence="2">Uncharacterized protein</fullName>
    </submittedName>
</protein>
<dbReference type="Proteomes" id="UP000466345">
    <property type="component" value="Unassembled WGS sequence"/>
</dbReference>
<evidence type="ECO:0000256" key="1">
    <source>
        <dbReference type="SAM" id="MobiDB-lite"/>
    </source>
</evidence>
<evidence type="ECO:0000313" key="2">
    <source>
        <dbReference type="EMBL" id="MQY10256.1"/>
    </source>
</evidence>
<proteinExistence type="predicted"/>
<comment type="caution">
    <text evidence="2">The sequence shown here is derived from an EMBL/GenBank/DDBJ whole genome shotgun (WGS) entry which is preliminary data.</text>
</comment>
<feature type="region of interest" description="Disordered" evidence="1">
    <location>
        <begin position="173"/>
        <end position="225"/>
    </location>
</feature>
<organism evidence="2 3">
    <name type="scientific">Streptomyces smaragdinus</name>
    <dbReference type="NCBI Taxonomy" id="2585196"/>
    <lineage>
        <taxon>Bacteria</taxon>
        <taxon>Bacillati</taxon>
        <taxon>Actinomycetota</taxon>
        <taxon>Actinomycetes</taxon>
        <taxon>Kitasatosporales</taxon>
        <taxon>Streptomycetaceae</taxon>
        <taxon>Streptomyces</taxon>
    </lineage>
</organism>
<dbReference type="AlphaFoldDB" id="A0A7K0CA36"/>
<sequence>MSNRDQILIGGFVSDLELTTPRGGFRLRHSVRRLPCCQRHQARCRRHRQFLEQRGCHLLLRLCPVRAIPGPSTFMVHIPRGEQKTDEAERPERRISCDNTHLTCCRFLDDLSSQCKARIWPNFDPPPAPSMPQTSPAGGCTPPNAQPLLEALGTQKAVARATTDDLYTRIAELPGQPRESGSDRPPVGTPNPAVALAGRTLGRQTEDGSRRWRGRTDIPRESDLSDDPLISGSVVAPRWEQLLDQSTHELLRLSCACE</sequence>
<gene>
    <name evidence="2" type="ORF">SRB5_03630</name>
</gene>
<keyword evidence="3" id="KW-1185">Reference proteome</keyword>
<feature type="region of interest" description="Disordered" evidence="1">
    <location>
        <begin position="122"/>
        <end position="147"/>
    </location>
</feature>
<reference evidence="2 3" key="1">
    <citation type="submission" date="2019-10" db="EMBL/GenBank/DDBJ databases">
        <title>Streptomyces smaragdinus sp. nov. and Streptomyces fabii sp. nov., isolated from the gut of fungus growing-termite Macrotermes natalensis.</title>
        <authorList>
            <person name="Schwitalla J."/>
            <person name="Benndorf R."/>
            <person name="Martin K."/>
            <person name="De Beer W."/>
            <person name="Kaster A.-K."/>
            <person name="Vollmers J."/>
            <person name="Poulsen M."/>
            <person name="Beemelmanns C."/>
        </authorList>
    </citation>
    <scope>NUCLEOTIDE SEQUENCE [LARGE SCALE GENOMIC DNA]</scope>
    <source>
        <strain evidence="2 3">RB5</strain>
    </source>
</reference>
<evidence type="ECO:0000313" key="3">
    <source>
        <dbReference type="Proteomes" id="UP000466345"/>
    </source>
</evidence>